<dbReference type="GO" id="GO:0016197">
    <property type="term" value="P:endosomal transport"/>
    <property type="evidence" value="ECO:0007669"/>
    <property type="project" value="TreeGrafter"/>
</dbReference>
<keyword evidence="5" id="KW-0479">Metal-binding</keyword>
<dbReference type="Pfam" id="PF11979">
    <property type="entry name" value="SARA_C"/>
    <property type="match status" value="1"/>
</dbReference>
<feature type="domain" description="FYVE-type" evidence="12">
    <location>
        <begin position="166"/>
        <end position="225"/>
    </location>
</feature>
<dbReference type="InterPro" id="IPR022557">
    <property type="entry name" value="SARA-like_C"/>
</dbReference>
<proteinExistence type="predicted"/>
<dbReference type="AlphaFoldDB" id="A0A6J2WTZ1"/>
<gene>
    <name evidence="14" type="primary">zfyve9b</name>
</gene>
<dbReference type="PROSITE" id="PS50178">
    <property type="entry name" value="ZF_FYVE"/>
    <property type="match status" value="1"/>
</dbReference>
<dbReference type="GO" id="GO:0005545">
    <property type="term" value="F:1-phosphatidylinositol binding"/>
    <property type="evidence" value="ECO:0007669"/>
    <property type="project" value="UniProtKB-ARBA"/>
</dbReference>
<dbReference type="CTD" id="101882992"/>
<keyword evidence="13" id="KW-1185">Reference proteome</keyword>
<dbReference type="InterPro" id="IPR017455">
    <property type="entry name" value="Znf_FYVE-rel"/>
</dbReference>
<feature type="compositionally biased region" description="Polar residues" evidence="11">
    <location>
        <begin position="109"/>
        <end position="119"/>
    </location>
</feature>
<organism evidence="13 14">
    <name type="scientific">Chanos chanos</name>
    <name type="common">Milkfish</name>
    <name type="synonym">Mugil chanos</name>
    <dbReference type="NCBI Taxonomy" id="29144"/>
    <lineage>
        <taxon>Eukaryota</taxon>
        <taxon>Metazoa</taxon>
        <taxon>Chordata</taxon>
        <taxon>Craniata</taxon>
        <taxon>Vertebrata</taxon>
        <taxon>Euteleostomi</taxon>
        <taxon>Actinopterygii</taxon>
        <taxon>Neopterygii</taxon>
        <taxon>Teleostei</taxon>
        <taxon>Ostariophysi</taxon>
        <taxon>Gonorynchiformes</taxon>
        <taxon>Chanidae</taxon>
        <taxon>Chanos</taxon>
    </lineage>
</organism>
<dbReference type="SMART" id="SM00064">
    <property type="entry name" value="FYVE"/>
    <property type="match status" value="1"/>
</dbReference>
<evidence type="ECO:0000256" key="11">
    <source>
        <dbReference type="SAM" id="MobiDB-lite"/>
    </source>
</evidence>
<keyword evidence="9" id="KW-0472">Membrane</keyword>
<evidence type="ECO:0000256" key="3">
    <source>
        <dbReference type="ARBA" id="ARBA00022490"/>
    </source>
</evidence>
<evidence type="ECO:0000256" key="4">
    <source>
        <dbReference type="ARBA" id="ARBA00022553"/>
    </source>
</evidence>
<dbReference type="Gene3D" id="3.30.500.40">
    <property type="match status" value="1"/>
</dbReference>
<dbReference type="OrthoDB" id="5872154at2759"/>
<evidence type="ECO:0000256" key="8">
    <source>
        <dbReference type="ARBA" id="ARBA00022833"/>
    </source>
</evidence>
<dbReference type="InterPro" id="IPR013083">
    <property type="entry name" value="Znf_RING/FYVE/PHD"/>
</dbReference>
<dbReference type="FunFam" id="3.30.500.40:FF:000001">
    <property type="entry name" value="Zinc finger, FYVE domain-containing 9a"/>
    <property type="match status" value="1"/>
</dbReference>
<evidence type="ECO:0000256" key="2">
    <source>
        <dbReference type="ARBA" id="ARBA00004496"/>
    </source>
</evidence>
<evidence type="ECO:0000256" key="9">
    <source>
        <dbReference type="ARBA" id="ARBA00023136"/>
    </source>
</evidence>
<dbReference type="GO" id="GO:0031901">
    <property type="term" value="C:early endosome membrane"/>
    <property type="evidence" value="ECO:0007669"/>
    <property type="project" value="UniProtKB-SubCell"/>
</dbReference>
<dbReference type="InterPro" id="IPR011011">
    <property type="entry name" value="Znf_FYVE_PHD"/>
</dbReference>
<dbReference type="GO" id="GO:0005829">
    <property type="term" value="C:cytosol"/>
    <property type="evidence" value="ECO:0007669"/>
    <property type="project" value="UniProtKB-ARBA"/>
</dbReference>
<sequence>MRQAVTTTLSMWGERRLGYSSLRESTVSLEDERWPPLTGLKENSIIEEKEVEDSKVEVWGGSFSVDAPGAVMREPASFAVDLHSTGLEQSKNLSLEIETQTRPITLPQSVTESVSTCGNNEDGETSRPQTPINIESNRQAAGPDLHLKSSIQCKSIGDVAPHWVPDSQAPVCMKCGIRFTFTKRRHHCRACGKVFCVVCCDLRFRLSHLDGKEGRVCVTCHSTLMNKSLPKEHRRVWFADSVLPDTESTDTNTSTHKPARPSRKLQKAAAHEEMLNSPDVVSGAVVSSPVSNSTIHLSPEGLPPILTSTGIKGDFMVIERPSETSLMEELEGGRADPLVFVLNANLLAMVKVINYVNRKCWCVTSKGMHAMGQAEVVVLLQCLPEEKTFPRDIFSHFLQLYRDAQTGKTIDHLSHSVVTCSFLGSKEHTGFLYVQSTFQSLEGLPLPSQPFLFGLLILRDEMPWAKAFPLRLMLRLGAEYRFYPCPLFSVRFRKPVFGDISNTIMKLLVDFRLYRYTLPVVPGLMVDMEARSTCVKIPKSRHNELMKALKRSNEKVLALGACFNERADSHLICVQTADGQYQTQAISIHNQPRRVTGSCFFVFSGVLKASPGYLAKSSIVEDGLMVQITMETMAELRRSLREMKDFTITCGKIDQSDRQEQVHIEWLEEDPPLNKGIISPIDGRTMESVSSLRSHQRSEYRANGKIIRWSEVFFLRRDQQANNPSNHSNYSHLTERLAWAFCLALCRDLRLLKEDGMAKLALRVTLDSQKANYQAGSNGQPLPAQYRESLDRSLTPVLQSSSYQKGKGVLELELIFYILEDVS</sequence>
<evidence type="ECO:0000313" key="14">
    <source>
        <dbReference type="RefSeq" id="XP_030647724.1"/>
    </source>
</evidence>
<keyword evidence="8" id="KW-0862">Zinc</keyword>
<evidence type="ECO:0000256" key="6">
    <source>
        <dbReference type="ARBA" id="ARBA00022753"/>
    </source>
</evidence>
<dbReference type="SMART" id="SM01421">
    <property type="entry name" value="DUF3480"/>
    <property type="match status" value="1"/>
</dbReference>
<evidence type="ECO:0000256" key="5">
    <source>
        <dbReference type="ARBA" id="ARBA00022723"/>
    </source>
</evidence>
<dbReference type="PANTHER" id="PTHR46319:SF4">
    <property type="entry name" value="ZINC FINGER FYVE DOMAIN-CONTAINING PROTEIN 9"/>
    <property type="match status" value="1"/>
</dbReference>
<dbReference type="GeneID" id="115827971"/>
<dbReference type="RefSeq" id="XP_030647724.1">
    <property type="nucleotide sequence ID" value="XM_030791864.1"/>
</dbReference>
<dbReference type="FunFam" id="3.30.1360.220:FF:000001">
    <property type="entry name" value="Zinc finger, FYVE domain-containing 9a"/>
    <property type="match status" value="1"/>
</dbReference>
<evidence type="ECO:0000313" key="13">
    <source>
        <dbReference type="Proteomes" id="UP000504632"/>
    </source>
</evidence>
<accession>A0A6J2WTZ1</accession>
<evidence type="ECO:0000256" key="7">
    <source>
        <dbReference type="ARBA" id="ARBA00022771"/>
    </source>
</evidence>
<evidence type="ECO:0000259" key="12">
    <source>
        <dbReference type="PROSITE" id="PS50178"/>
    </source>
</evidence>
<keyword evidence="4" id="KW-0597">Phosphoprotein</keyword>
<dbReference type="SUPFAM" id="SSF57903">
    <property type="entry name" value="FYVE/PHD zinc finger"/>
    <property type="match status" value="1"/>
</dbReference>
<reference evidence="14" key="1">
    <citation type="submission" date="2025-08" db="UniProtKB">
        <authorList>
            <consortium name="RefSeq"/>
        </authorList>
    </citation>
    <scope>IDENTIFICATION</scope>
</reference>
<feature type="region of interest" description="Disordered" evidence="11">
    <location>
        <begin position="246"/>
        <end position="271"/>
    </location>
</feature>
<keyword evidence="7 10" id="KW-0863">Zinc-finger</keyword>
<dbReference type="CDD" id="cd15729">
    <property type="entry name" value="FYVE_endofin"/>
    <property type="match status" value="1"/>
</dbReference>
<dbReference type="GO" id="GO:0008270">
    <property type="term" value="F:zinc ion binding"/>
    <property type="evidence" value="ECO:0007669"/>
    <property type="project" value="UniProtKB-KW"/>
</dbReference>
<dbReference type="Pfam" id="PF01363">
    <property type="entry name" value="FYVE"/>
    <property type="match status" value="1"/>
</dbReference>
<dbReference type="InParanoid" id="A0A6J2WTZ1"/>
<name>A0A6J2WTZ1_CHACN</name>
<dbReference type="FunFam" id="3.30.40.10:FF:000084">
    <property type="entry name" value="Zinc finger, FYVE domain-containing 9b"/>
    <property type="match status" value="1"/>
</dbReference>
<dbReference type="PANTHER" id="PTHR46319">
    <property type="entry name" value="ZINC FINGER FYVE DOMAIN-CONTAINING PROTEIN"/>
    <property type="match status" value="1"/>
</dbReference>
<evidence type="ECO:0000256" key="10">
    <source>
        <dbReference type="PROSITE-ProRule" id="PRU00091"/>
    </source>
</evidence>
<comment type="subcellular location">
    <subcellularLocation>
        <location evidence="2">Cytoplasm</location>
    </subcellularLocation>
    <subcellularLocation>
        <location evidence="1">Early endosome membrane</location>
    </subcellularLocation>
</comment>
<dbReference type="Proteomes" id="UP000504632">
    <property type="component" value="Chromosome 14"/>
</dbReference>
<protein>
    <submittedName>
        <fullName evidence="14">Zinc finger FYVE domain-containing protein 9</fullName>
    </submittedName>
</protein>
<keyword evidence="3" id="KW-0963">Cytoplasm</keyword>
<evidence type="ECO:0000256" key="1">
    <source>
        <dbReference type="ARBA" id="ARBA00004146"/>
    </source>
</evidence>
<feature type="region of interest" description="Disordered" evidence="11">
    <location>
        <begin position="109"/>
        <end position="134"/>
    </location>
</feature>
<dbReference type="Gene3D" id="3.30.40.10">
    <property type="entry name" value="Zinc/RING finger domain, C3HC4 (zinc finger)"/>
    <property type="match status" value="1"/>
</dbReference>
<dbReference type="InterPro" id="IPR000306">
    <property type="entry name" value="Znf_FYVE"/>
</dbReference>
<feature type="compositionally biased region" description="Basic residues" evidence="11">
    <location>
        <begin position="257"/>
        <end position="266"/>
    </location>
</feature>
<dbReference type="Gene3D" id="3.30.1360.220">
    <property type="entry name" value="Domain of unknown function (DUF3480), N-terminal subdomain"/>
    <property type="match status" value="1"/>
</dbReference>
<keyword evidence="6" id="KW-0967">Endosome</keyword>